<feature type="transmembrane region" description="Helical" evidence="6">
    <location>
        <begin position="29"/>
        <end position="51"/>
    </location>
</feature>
<dbReference type="AlphaFoldDB" id="A0A2U1ARZ4"/>
<dbReference type="GeneID" id="78296074"/>
<evidence type="ECO:0000256" key="4">
    <source>
        <dbReference type="ARBA" id="ARBA00023136"/>
    </source>
</evidence>
<comment type="caution">
    <text evidence="7">The sequence shown here is derived from an EMBL/GenBank/DDBJ whole genome shotgun (WGS) entry which is preliminary data.</text>
</comment>
<organism evidence="7 8">
    <name type="scientific">Victivallis vadensis</name>
    <dbReference type="NCBI Taxonomy" id="172901"/>
    <lineage>
        <taxon>Bacteria</taxon>
        <taxon>Pseudomonadati</taxon>
        <taxon>Lentisphaerota</taxon>
        <taxon>Lentisphaeria</taxon>
        <taxon>Victivallales</taxon>
        <taxon>Victivallaceae</taxon>
        <taxon>Victivallis</taxon>
    </lineage>
</organism>
<accession>A0A2U1ARZ4</accession>
<reference evidence="7 8" key="1">
    <citation type="submission" date="2018-04" db="EMBL/GenBank/DDBJ databases">
        <title>Genomic Encyclopedia of Type Strains, Phase IV (KMG-IV): sequencing the most valuable type-strain genomes for metagenomic binning, comparative biology and taxonomic classification.</title>
        <authorList>
            <person name="Goeker M."/>
        </authorList>
    </citation>
    <scope>NUCLEOTIDE SEQUENCE [LARGE SCALE GENOMIC DNA]</scope>
    <source>
        <strain evidence="7 8">DSM 14823</strain>
    </source>
</reference>
<keyword evidence="3 6" id="KW-1133">Transmembrane helix</keyword>
<evidence type="ECO:0000313" key="7">
    <source>
        <dbReference type="EMBL" id="PVY39162.1"/>
    </source>
</evidence>
<evidence type="ECO:0000256" key="6">
    <source>
        <dbReference type="SAM" id="Phobius"/>
    </source>
</evidence>
<proteinExistence type="predicted"/>
<dbReference type="RefSeq" id="WP_116884782.1">
    <property type="nucleotide sequence ID" value="NZ_CABMMC010000010.1"/>
</dbReference>
<keyword evidence="2 6" id="KW-0812">Transmembrane</keyword>
<dbReference type="GO" id="GO:0016020">
    <property type="term" value="C:membrane"/>
    <property type="evidence" value="ECO:0007669"/>
    <property type="project" value="UniProtKB-SubCell"/>
</dbReference>
<feature type="transmembrane region" description="Helical" evidence="6">
    <location>
        <begin position="63"/>
        <end position="83"/>
    </location>
</feature>
<evidence type="ECO:0000313" key="8">
    <source>
        <dbReference type="Proteomes" id="UP000245959"/>
    </source>
</evidence>
<keyword evidence="8" id="KW-1185">Reference proteome</keyword>
<feature type="region of interest" description="Disordered" evidence="5">
    <location>
        <begin position="184"/>
        <end position="229"/>
    </location>
</feature>
<evidence type="ECO:0000256" key="5">
    <source>
        <dbReference type="SAM" id="MobiDB-lite"/>
    </source>
</evidence>
<evidence type="ECO:0000256" key="1">
    <source>
        <dbReference type="ARBA" id="ARBA00004141"/>
    </source>
</evidence>
<protein>
    <submittedName>
        <fullName evidence="7">Putative membrane protein required for colicin V production</fullName>
    </submittedName>
</protein>
<name>A0A2U1ARZ4_9BACT</name>
<sequence length="251" mass="27623">MGYAILWLLPLIFFAFGFTSRLLSCFFRLLGISLAVYVGILTGPHFAPAILRSLPEEAQNAQLEGMLSCWITAAVVFLILAIVGKMLNRESEEYAFPEIINRFGGAICGALSGVVLTNFLVLLVLMTPFREKLPVEADPAMLERVSVTVLTRTLHTVDRMSFQRFTEKQRQELLTYYLYVPPEDEEENPNSGSGASRPPARTAPQTGNTGGSEAVIHSSPSGPNGAFFNRIRGRVNATSDKHNRSVRDAAK</sequence>
<dbReference type="Pfam" id="PF02674">
    <property type="entry name" value="Colicin_V"/>
    <property type="match status" value="1"/>
</dbReference>
<evidence type="ECO:0000256" key="2">
    <source>
        <dbReference type="ARBA" id="ARBA00022692"/>
    </source>
</evidence>
<dbReference type="EMBL" id="QEKH01000022">
    <property type="protein sequence ID" value="PVY39162.1"/>
    <property type="molecule type" value="Genomic_DNA"/>
</dbReference>
<feature type="transmembrane region" description="Helical" evidence="6">
    <location>
        <begin position="103"/>
        <end position="125"/>
    </location>
</feature>
<keyword evidence="4 6" id="KW-0472">Membrane</keyword>
<dbReference type="Proteomes" id="UP000245959">
    <property type="component" value="Unassembled WGS sequence"/>
</dbReference>
<gene>
    <name evidence="7" type="ORF">C8D82_12237</name>
</gene>
<dbReference type="InterPro" id="IPR003825">
    <property type="entry name" value="Colicin-V_CvpA"/>
</dbReference>
<comment type="subcellular location">
    <subcellularLocation>
        <location evidence="1">Membrane</location>
        <topology evidence="1">Multi-pass membrane protein</topology>
    </subcellularLocation>
</comment>
<dbReference type="GO" id="GO:0009403">
    <property type="term" value="P:toxin biosynthetic process"/>
    <property type="evidence" value="ECO:0007669"/>
    <property type="project" value="InterPro"/>
</dbReference>
<evidence type="ECO:0000256" key="3">
    <source>
        <dbReference type="ARBA" id="ARBA00022989"/>
    </source>
</evidence>